<name>A0A6B0QN00_9CETA</name>
<gene>
    <name evidence="2" type="ORF">E5288_WYG000679</name>
</gene>
<comment type="caution">
    <text evidence="2">The sequence shown here is derived from an EMBL/GenBank/DDBJ whole genome shotgun (WGS) entry which is preliminary data.</text>
</comment>
<proteinExistence type="predicted"/>
<dbReference type="Proteomes" id="UP000322234">
    <property type="component" value="Unassembled WGS sequence"/>
</dbReference>
<dbReference type="AlphaFoldDB" id="A0A6B0QN00"/>
<feature type="region of interest" description="Disordered" evidence="1">
    <location>
        <begin position="1"/>
        <end position="87"/>
    </location>
</feature>
<dbReference type="EMBL" id="VBQZ03000001">
    <property type="protein sequence ID" value="MXQ79238.1"/>
    <property type="molecule type" value="Genomic_DNA"/>
</dbReference>
<evidence type="ECO:0000313" key="3">
    <source>
        <dbReference type="Proteomes" id="UP000322234"/>
    </source>
</evidence>
<organism evidence="2 3">
    <name type="scientific">Bos mutus</name>
    <name type="common">wild yak</name>
    <dbReference type="NCBI Taxonomy" id="72004"/>
    <lineage>
        <taxon>Eukaryota</taxon>
        <taxon>Metazoa</taxon>
        <taxon>Chordata</taxon>
        <taxon>Craniata</taxon>
        <taxon>Vertebrata</taxon>
        <taxon>Euteleostomi</taxon>
        <taxon>Mammalia</taxon>
        <taxon>Eutheria</taxon>
        <taxon>Laurasiatheria</taxon>
        <taxon>Artiodactyla</taxon>
        <taxon>Ruminantia</taxon>
        <taxon>Pecora</taxon>
        <taxon>Bovidae</taxon>
        <taxon>Bovinae</taxon>
        <taxon>Bos</taxon>
    </lineage>
</organism>
<evidence type="ECO:0000313" key="2">
    <source>
        <dbReference type="EMBL" id="MXQ79238.1"/>
    </source>
</evidence>
<accession>A0A6B0QN00</accession>
<keyword evidence="3" id="KW-1185">Reference proteome</keyword>
<evidence type="ECO:0000256" key="1">
    <source>
        <dbReference type="SAM" id="MobiDB-lite"/>
    </source>
</evidence>
<protein>
    <submittedName>
        <fullName evidence="2">Uncharacterized protein</fullName>
    </submittedName>
</protein>
<sequence length="87" mass="9955">MKPGVLAASDGELQPEDEPERPPPRRHRDATDKQSPPPPQQHRWPRADPEREKEGDSGPEEQPEKARPLTRPDLPFYRPLPLAPRDL</sequence>
<feature type="compositionally biased region" description="Basic and acidic residues" evidence="1">
    <location>
        <begin position="45"/>
        <end position="67"/>
    </location>
</feature>
<reference evidence="2" key="1">
    <citation type="submission" date="2019-10" db="EMBL/GenBank/DDBJ databases">
        <title>The sequence and de novo assembly of the wild yak genome.</title>
        <authorList>
            <person name="Liu Y."/>
        </authorList>
    </citation>
    <scope>NUCLEOTIDE SEQUENCE [LARGE SCALE GENOMIC DNA]</scope>
    <source>
        <strain evidence="2">WY2019</strain>
    </source>
</reference>